<name>A0A917L0B1_9ACTN</name>
<proteinExistence type="predicted"/>
<evidence type="ECO:0000256" key="1">
    <source>
        <dbReference type="SAM" id="MobiDB-lite"/>
    </source>
</evidence>
<protein>
    <submittedName>
        <fullName evidence="2">Uncharacterized protein</fullName>
    </submittedName>
</protein>
<evidence type="ECO:0000313" key="3">
    <source>
        <dbReference type="Proteomes" id="UP000625682"/>
    </source>
</evidence>
<evidence type="ECO:0000313" key="2">
    <source>
        <dbReference type="EMBL" id="GGJ38649.1"/>
    </source>
</evidence>
<feature type="compositionally biased region" description="Basic and acidic residues" evidence="1">
    <location>
        <begin position="154"/>
        <end position="173"/>
    </location>
</feature>
<organism evidence="2 3">
    <name type="scientific">Streptomyces lacrimifluminis</name>
    <dbReference type="NCBI Taxonomy" id="1500077"/>
    <lineage>
        <taxon>Bacteria</taxon>
        <taxon>Bacillati</taxon>
        <taxon>Actinomycetota</taxon>
        <taxon>Actinomycetes</taxon>
        <taxon>Kitasatosporales</taxon>
        <taxon>Streptomycetaceae</taxon>
        <taxon>Streptomyces</taxon>
    </lineage>
</organism>
<dbReference type="AlphaFoldDB" id="A0A917L0B1"/>
<feature type="region of interest" description="Disordered" evidence="1">
    <location>
        <begin position="145"/>
        <end position="173"/>
    </location>
</feature>
<accession>A0A917L0B1</accession>
<sequence length="173" mass="18612">MTAVVGNEISGLITGTEQFGMSVQQDGGLDFPRVHVGEQRGHHSGPLARRLPVLPGREQRDALTACGGFLNDVAQYVVSAVSVDDHQGVHARAAQRIGDVPYYRVKGHGGDADGSRPGRVLMGARDGHRRKEVHRVCGCDLPGNRTGDQGVGRQRKEGAMLFEAPDRKNGDLR</sequence>
<keyword evidence="3" id="KW-1185">Reference proteome</keyword>
<comment type="caution">
    <text evidence="2">The sequence shown here is derived from an EMBL/GenBank/DDBJ whole genome shotgun (WGS) entry which is preliminary data.</text>
</comment>
<reference evidence="2" key="2">
    <citation type="submission" date="2020-09" db="EMBL/GenBank/DDBJ databases">
        <authorList>
            <person name="Sun Q."/>
            <person name="Zhou Y."/>
        </authorList>
    </citation>
    <scope>NUCLEOTIDE SEQUENCE</scope>
    <source>
        <strain evidence="2">CGMCC 4.7272</strain>
    </source>
</reference>
<dbReference type="Proteomes" id="UP000625682">
    <property type="component" value="Unassembled WGS sequence"/>
</dbReference>
<dbReference type="EMBL" id="BMMU01000012">
    <property type="protein sequence ID" value="GGJ38649.1"/>
    <property type="molecule type" value="Genomic_DNA"/>
</dbReference>
<gene>
    <name evidence="2" type="ORF">GCM10012282_39250</name>
</gene>
<reference evidence="2" key="1">
    <citation type="journal article" date="2014" name="Int. J. Syst. Evol. Microbiol.">
        <title>Complete genome sequence of Corynebacterium casei LMG S-19264T (=DSM 44701T), isolated from a smear-ripened cheese.</title>
        <authorList>
            <consortium name="US DOE Joint Genome Institute (JGI-PGF)"/>
            <person name="Walter F."/>
            <person name="Albersmeier A."/>
            <person name="Kalinowski J."/>
            <person name="Ruckert C."/>
        </authorList>
    </citation>
    <scope>NUCLEOTIDE SEQUENCE</scope>
    <source>
        <strain evidence="2">CGMCC 4.7272</strain>
    </source>
</reference>